<keyword evidence="4" id="KW-0285">Flavoprotein</keyword>
<reference evidence="12 13" key="1">
    <citation type="submission" date="2015-11" db="EMBL/GenBank/DDBJ databases">
        <title>Draft genome sequences of new species of the genus Lactobacillus isolated from orchardgrass silage.</title>
        <authorList>
            <person name="Tohno M."/>
            <person name="Tanizawa Y."/>
            <person name="Arita M."/>
        </authorList>
    </citation>
    <scope>NUCLEOTIDE SEQUENCE [LARGE SCALE GENOMIC DNA]</scope>
    <source>
        <strain evidence="12 13">IWT30</strain>
    </source>
</reference>
<keyword evidence="7" id="KW-0560">Oxidoreductase</keyword>
<dbReference type="Gene3D" id="3.50.50.60">
    <property type="entry name" value="FAD/NAD(P)-binding domain"/>
    <property type="match status" value="1"/>
</dbReference>
<comment type="cofactor">
    <cofactor evidence="1">
        <name>FMN</name>
        <dbReference type="ChEBI" id="CHEBI:58210"/>
    </cofactor>
</comment>
<dbReference type="Proteomes" id="UP000198374">
    <property type="component" value="Unassembled WGS sequence"/>
</dbReference>
<dbReference type="GO" id="GO:0051536">
    <property type="term" value="F:iron-sulfur cluster binding"/>
    <property type="evidence" value="ECO:0007669"/>
    <property type="project" value="UniProtKB-KW"/>
</dbReference>
<evidence type="ECO:0000256" key="5">
    <source>
        <dbReference type="ARBA" id="ARBA00022643"/>
    </source>
</evidence>
<accession>A0A1Z5IA51</accession>
<dbReference type="GO" id="GO:0010181">
    <property type="term" value="F:FMN binding"/>
    <property type="evidence" value="ECO:0007669"/>
    <property type="project" value="InterPro"/>
</dbReference>
<evidence type="ECO:0000256" key="3">
    <source>
        <dbReference type="ARBA" id="ARBA00011048"/>
    </source>
</evidence>
<dbReference type="Gene3D" id="3.40.50.720">
    <property type="entry name" value="NAD(P)-binding Rossmann-like Domain"/>
    <property type="match status" value="1"/>
</dbReference>
<gene>
    <name evidence="12" type="primary">nemA_1</name>
    <name evidence="12" type="ORF">IWT30_00443</name>
</gene>
<evidence type="ECO:0000259" key="10">
    <source>
        <dbReference type="Pfam" id="PF00724"/>
    </source>
</evidence>
<keyword evidence="9" id="KW-0411">Iron-sulfur</keyword>
<evidence type="ECO:0000256" key="2">
    <source>
        <dbReference type="ARBA" id="ARBA00001966"/>
    </source>
</evidence>
<dbReference type="InterPro" id="IPR001155">
    <property type="entry name" value="OxRdtase_FMN_N"/>
</dbReference>
<dbReference type="SUPFAM" id="SSF51395">
    <property type="entry name" value="FMN-linked oxidoreductases"/>
    <property type="match status" value="1"/>
</dbReference>
<sequence length="643" mass="70014">MEFDKLFTPFQINGCEIKNRFVVPAMVTNFCTSDGNITDQFIAYHEAKAKGGFGLIITEDFGVNPNGIGYKNCIRLYDEKQVARNKEFTDKIHQYGTKLFAQIFHPGRQTNSSVNGGIQPVAASKIPDSFNREIPHELTIPEIKTIVNQFGKTAGLMKAAGYDGIELHLAHGYLLAGFLSLRQNRRTDDYGGCLSNRLRIVHEIYQAMRKTVGPDFPITARISLTEGTVDGRKLPETLAIVKDLEKTGFDALNLSNGEYTSYADAVISSAFTPRGNNEADAKEVRKTVNIPLIVANGINDPVLAESLLDQNVCDFIGMARASLADPELPNKTKAGNLNQIDYCIRCLQGCEGGLLKGSHISCLVNPMIGNETKYPFATKPKPKKVLVIGGGPAGMEAAITAARRGHDVTLWEKTNELGGEFIPATYPPAKGEYVNLLVFLRKQLAIRQVHVELQHQASVEDVMAFNADKVIMATGSDPNFPHIPGIENVPVHFARDVLVGKDPLEGELVVIGGGEVGTETAAYLADAERGHVTVIEMTRDINAGLMRTVDTKRFFRDHEVTVMTDATVQSLSIKGVTVRINDETRTISADGIVLATGYHSDNQLYKTLSERLPESQLVAVGDTVEATNALVATQTGFAAGYSA</sequence>
<evidence type="ECO:0000256" key="7">
    <source>
        <dbReference type="ARBA" id="ARBA00023002"/>
    </source>
</evidence>
<evidence type="ECO:0000256" key="9">
    <source>
        <dbReference type="ARBA" id="ARBA00023014"/>
    </source>
</evidence>
<keyword evidence="8" id="KW-0408">Iron</keyword>
<dbReference type="InterPro" id="IPR036188">
    <property type="entry name" value="FAD/NAD-bd_sf"/>
</dbReference>
<evidence type="ECO:0000256" key="8">
    <source>
        <dbReference type="ARBA" id="ARBA00023004"/>
    </source>
</evidence>
<name>A0A1Z5IA51_9LACO</name>
<dbReference type="EMBL" id="BCMF01000002">
    <property type="protein sequence ID" value="GAW98498.1"/>
    <property type="molecule type" value="Genomic_DNA"/>
</dbReference>
<evidence type="ECO:0000256" key="6">
    <source>
        <dbReference type="ARBA" id="ARBA00022723"/>
    </source>
</evidence>
<dbReference type="Pfam" id="PF00724">
    <property type="entry name" value="Oxidored_FMN"/>
    <property type="match status" value="1"/>
</dbReference>
<dbReference type="SUPFAM" id="SSF51905">
    <property type="entry name" value="FAD/NAD(P)-binding domain"/>
    <property type="match status" value="1"/>
</dbReference>
<comment type="caution">
    <text evidence="12">The sequence shown here is derived from an EMBL/GenBank/DDBJ whole genome shotgun (WGS) entry which is preliminary data.</text>
</comment>
<proteinExistence type="inferred from homology"/>
<evidence type="ECO:0000259" key="11">
    <source>
        <dbReference type="Pfam" id="PF07992"/>
    </source>
</evidence>
<evidence type="ECO:0000256" key="4">
    <source>
        <dbReference type="ARBA" id="ARBA00022630"/>
    </source>
</evidence>
<evidence type="ECO:0000313" key="13">
    <source>
        <dbReference type="Proteomes" id="UP000198374"/>
    </source>
</evidence>
<dbReference type="PRINTS" id="PR00469">
    <property type="entry name" value="PNDRDTASEII"/>
</dbReference>
<dbReference type="CDD" id="cd02803">
    <property type="entry name" value="OYE_like_FMN_family"/>
    <property type="match status" value="1"/>
</dbReference>
<feature type="domain" description="NADH:flavin oxidoreductase/NADH oxidase N-terminal" evidence="10">
    <location>
        <begin position="5"/>
        <end position="335"/>
    </location>
</feature>
<dbReference type="InterPro" id="IPR013785">
    <property type="entry name" value="Aldolase_TIM"/>
</dbReference>
<evidence type="ECO:0000313" key="12">
    <source>
        <dbReference type="EMBL" id="GAW98498.1"/>
    </source>
</evidence>
<dbReference type="PANTHER" id="PTHR42917">
    <property type="entry name" value="2,4-DIENOYL-COA REDUCTASE"/>
    <property type="match status" value="1"/>
</dbReference>
<dbReference type="GO" id="GO:0016491">
    <property type="term" value="F:oxidoreductase activity"/>
    <property type="evidence" value="ECO:0007669"/>
    <property type="project" value="UniProtKB-KW"/>
</dbReference>
<keyword evidence="5" id="KW-0288">FMN</keyword>
<dbReference type="RefSeq" id="WP_089108318.1">
    <property type="nucleotide sequence ID" value="NZ_BCMF01000002.1"/>
</dbReference>
<dbReference type="InterPro" id="IPR023753">
    <property type="entry name" value="FAD/NAD-binding_dom"/>
</dbReference>
<dbReference type="Pfam" id="PF07992">
    <property type="entry name" value="Pyr_redox_2"/>
    <property type="match status" value="1"/>
</dbReference>
<dbReference type="PANTHER" id="PTHR42917:SF2">
    <property type="entry name" value="2,4-DIENOYL-COA REDUCTASE [(2E)-ENOYL-COA-PRODUCING]"/>
    <property type="match status" value="1"/>
</dbReference>
<dbReference type="OrthoDB" id="9772736at2"/>
<keyword evidence="13" id="KW-1185">Reference proteome</keyword>
<comment type="similarity">
    <text evidence="3">In the N-terminal section; belongs to the NADH:flavin oxidoreductase/NADH oxidase family.</text>
</comment>
<dbReference type="InterPro" id="IPR051793">
    <property type="entry name" value="NADH:flavin_oxidoreductase"/>
</dbReference>
<comment type="cofactor">
    <cofactor evidence="2">
        <name>[4Fe-4S] cluster</name>
        <dbReference type="ChEBI" id="CHEBI:49883"/>
    </cofactor>
</comment>
<dbReference type="PRINTS" id="PR00368">
    <property type="entry name" value="FADPNR"/>
</dbReference>
<evidence type="ECO:0000256" key="1">
    <source>
        <dbReference type="ARBA" id="ARBA00001917"/>
    </source>
</evidence>
<dbReference type="AlphaFoldDB" id="A0A1Z5IA51"/>
<keyword evidence="6" id="KW-0479">Metal-binding</keyword>
<protein>
    <submittedName>
        <fullName evidence="12">NADH-dependent flavin oxidoreductase</fullName>
    </submittedName>
</protein>
<dbReference type="Gene3D" id="3.20.20.70">
    <property type="entry name" value="Aldolase class I"/>
    <property type="match status" value="1"/>
</dbReference>
<organism evidence="12 13">
    <name type="scientific">Secundilactobacillus mixtipabuli</name>
    <dbReference type="NCBI Taxonomy" id="1435342"/>
    <lineage>
        <taxon>Bacteria</taxon>
        <taxon>Bacillati</taxon>
        <taxon>Bacillota</taxon>
        <taxon>Bacilli</taxon>
        <taxon>Lactobacillales</taxon>
        <taxon>Lactobacillaceae</taxon>
        <taxon>Secundilactobacillus</taxon>
    </lineage>
</organism>
<dbReference type="GO" id="GO:0046872">
    <property type="term" value="F:metal ion binding"/>
    <property type="evidence" value="ECO:0007669"/>
    <property type="project" value="UniProtKB-KW"/>
</dbReference>
<feature type="domain" description="FAD/NAD(P)-binding" evidence="11">
    <location>
        <begin position="383"/>
        <end position="608"/>
    </location>
</feature>